<feature type="compositionally biased region" description="Low complexity" evidence="1">
    <location>
        <begin position="30"/>
        <end position="55"/>
    </location>
</feature>
<dbReference type="Gene3D" id="3.40.190.10">
    <property type="entry name" value="Periplasmic binding protein-like II"/>
    <property type="match status" value="1"/>
</dbReference>
<evidence type="ECO:0000256" key="2">
    <source>
        <dbReference type="SAM" id="SignalP"/>
    </source>
</evidence>
<dbReference type="SUPFAM" id="SSF53850">
    <property type="entry name" value="Periplasmic binding protein-like II"/>
    <property type="match status" value="1"/>
</dbReference>
<comment type="caution">
    <text evidence="3">The sequence shown here is derived from an EMBL/GenBank/DDBJ whole genome shotgun (WGS) entry which is preliminary data.</text>
</comment>
<organism evidence="3 4">
    <name type="scientific">Cohnella xylanilytica</name>
    <dbReference type="NCBI Taxonomy" id="557555"/>
    <lineage>
        <taxon>Bacteria</taxon>
        <taxon>Bacillati</taxon>
        <taxon>Bacillota</taxon>
        <taxon>Bacilli</taxon>
        <taxon>Bacillales</taxon>
        <taxon>Paenibacillaceae</taxon>
        <taxon>Cohnella</taxon>
    </lineage>
</organism>
<evidence type="ECO:0000256" key="1">
    <source>
        <dbReference type="SAM" id="MobiDB-lite"/>
    </source>
</evidence>
<evidence type="ECO:0000313" key="3">
    <source>
        <dbReference type="EMBL" id="MBB6691424.1"/>
    </source>
</evidence>
<evidence type="ECO:0000313" key="4">
    <source>
        <dbReference type="Proteomes" id="UP000553776"/>
    </source>
</evidence>
<dbReference type="EMBL" id="JACJVR010000029">
    <property type="protein sequence ID" value="MBB6691424.1"/>
    <property type="molecule type" value="Genomic_DNA"/>
</dbReference>
<feature type="chain" id="PRO_5039159810" evidence="2">
    <location>
        <begin position="20"/>
        <end position="451"/>
    </location>
</feature>
<dbReference type="PANTHER" id="PTHR43649">
    <property type="entry name" value="ARABINOSE-BINDING PROTEIN-RELATED"/>
    <property type="match status" value="1"/>
</dbReference>
<proteinExistence type="predicted"/>
<protein>
    <submittedName>
        <fullName evidence="3">ABC transporter substrate-binding protein</fullName>
    </submittedName>
</protein>
<keyword evidence="4" id="KW-1185">Reference proteome</keyword>
<dbReference type="CDD" id="cd14748">
    <property type="entry name" value="PBP2_UgpB"/>
    <property type="match status" value="1"/>
</dbReference>
<sequence length="451" mass="48500">MGGKLGMMMSATMLLGVLAGCGGGGNANNQAGGSATPSQSPSATASESASPEASGSGSGSGSKTTVQFWHSLSGKNGEYMDQLIKRFNDSHPNVEVVGTFQGGYDETVTKLQQGLASNTAPDVSMLERAYVQMFADSDVLEDLTPYLASSGLSADDFTAALMGHSIFDDKLVALPLNRSTPILHINKTLLDEKGLSVPTTWEELKKTANALVVKENGQVSRYGLTMPYDTWYPLAMITQAGGKFFNDEGTSVGYGDEGVKTFQYLKDLQNTGALYYPPAKDSGNIVNNMFIDGKVAMMFQSTGSIGGLAGSVTFDYATAFLPKDVRNATPTGGGNVVMLSTSKNKDAAWEFLNWLETDPQGAQAFIVQSGYLPFTKAMTESKEIQDLWAKEPNRKVAYDQLQYAVDTNKSVHWPEVMKEFFSAIEAIMYDNKDIPSTLDGFKKSAEQILAQ</sequence>
<dbReference type="PANTHER" id="PTHR43649:SF12">
    <property type="entry name" value="DIACETYLCHITOBIOSE BINDING PROTEIN DASA"/>
    <property type="match status" value="1"/>
</dbReference>
<keyword evidence="2" id="KW-0732">Signal</keyword>
<feature type="region of interest" description="Disordered" evidence="1">
    <location>
        <begin position="30"/>
        <end position="62"/>
    </location>
</feature>
<accession>A0A841U0H7</accession>
<feature type="signal peptide" evidence="2">
    <location>
        <begin position="1"/>
        <end position="19"/>
    </location>
</feature>
<dbReference type="InterPro" id="IPR006059">
    <property type="entry name" value="SBP"/>
</dbReference>
<dbReference type="Pfam" id="PF13416">
    <property type="entry name" value="SBP_bac_8"/>
    <property type="match status" value="1"/>
</dbReference>
<gene>
    <name evidence="3" type="ORF">H7B90_08450</name>
</gene>
<dbReference type="InterPro" id="IPR050490">
    <property type="entry name" value="Bact_solute-bd_prot1"/>
</dbReference>
<dbReference type="Proteomes" id="UP000553776">
    <property type="component" value="Unassembled WGS sequence"/>
</dbReference>
<dbReference type="PROSITE" id="PS51257">
    <property type="entry name" value="PROKAR_LIPOPROTEIN"/>
    <property type="match status" value="1"/>
</dbReference>
<name>A0A841U0H7_9BACL</name>
<reference evidence="3 4" key="1">
    <citation type="submission" date="2020-08" db="EMBL/GenBank/DDBJ databases">
        <title>Cohnella phylogeny.</title>
        <authorList>
            <person name="Dunlap C."/>
        </authorList>
    </citation>
    <scope>NUCLEOTIDE SEQUENCE [LARGE SCALE GENOMIC DNA]</scope>
    <source>
        <strain evidence="3 4">DSM 25239</strain>
    </source>
</reference>
<dbReference type="AlphaFoldDB" id="A0A841U0H7"/>